<dbReference type="AlphaFoldDB" id="A0A367GP37"/>
<dbReference type="Pfam" id="PF04138">
    <property type="entry name" value="GtrA_DPMS_TM"/>
    <property type="match status" value="1"/>
</dbReference>
<evidence type="ECO:0000256" key="3">
    <source>
        <dbReference type="ARBA" id="ARBA00022989"/>
    </source>
</evidence>
<reference evidence="7 8" key="1">
    <citation type="submission" date="2018-05" db="EMBL/GenBank/DDBJ databases">
        <title>Mucilaginibacter hurinus sp. nov., isolated from briquette warehouse soil.</title>
        <authorList>
            <person name="Choi L."/>
        </authorList>
    </citation>
    <scope>NUCLEOTIDE SEQUENCE [LARGE SCALE GENOMIC DNA]</scope>
    <source>
        <strain evidence="7 8">ZR32</strain>
    </source>
</reference>
<gene>
    <name evidence="7" type="ORF">DJ568_08510</name>
</gene>
<evidence type="ECO:0000259" key="6">
    <source>
        <dbReference type="Pfam" id="PF04138"/>
    </source>
</evidence>
<dbReference type="OrthoDB" id="771485at2"/>
<evidence type="ECO:0000313" key="7">
    <source>
        <dbReference type="EMBL" id="RCH55219.1"/>
    </source>
</evidence>
<comment type="caution">
    <text evidence="7">The sequence shown here is derived from an EMBL/GenBank/DDBJ whole genome shotgun (WGS) entry which is preliminary data.</text>
</comment>
<evidence type="ECO:0000256" key="4">
    <source>
        <dbReference type="ARBA" id="ARBA00023136"/>
    </source>
</evidence>
<name>A0A367GP37_9SPHI</name>
<feature type="domain" description="GtrA/DPMS transmembrane" evidence="6">
    <location>
        <begin position="15"/>
        <end position="142"/>
    </location>
</feature>
<feature type="transmembrane region" description="Helical" evidence="5">
    <location>
        <begin position="123"/>
        <end position="144"/>
    </location>
</feature>
<keyword evidence="4 5" id="KW-0472">Membrane</keyword>
<proteinExistence type="predicted"/>
<dbReference type="GO" id="GO:0016020">
    <property type="term" value="C:membrane"/>
    <property type="evidence" value="ECO:0007669"/>
    <property type="project" value="UniProtKB-SubCell"/>
</dbReference>
<feature type="transmembrane region" description="Helical" evidence="5">
    <location>
        <begin position="54"/>
        <end position="77"/>
    </location>
</feature>
<evidence type="ECO:0000256" key="5">
    <source>
        <dbReference type="SAM" id="Phobius"/>
    </source>
</evidence>
<sequence length="149" mass="16983">MMNTWHTLMQSRIFRFLLSAGAGFFVDVSSFYVCFNYIFTKRQYPIIGINVGNHTLSLTVSFSLGVIVNFLITRYIVFSESKLSPRTQFLRFASIAVVGLFASMLIMDLFVKPLNVYAPLARILTALSLFFASYFIHKVFTFGLSSKKK</sequence>
<evidence type="ECO:0000256" key="2">
    <source>
        <dbReference type="ARBA" id="ARBA00022692"/>
    </source>
</evidence>
<dbReference type="GO" id="GO:0000271">
    <property type="term" value="P:polysaccharide biosynthetic process"/>
    <property type="evidence" value="ECO:0007669"/>
    <property type="project" value="InterPro"/>
</dbReference>
<organism evidence="7 8">
    <name type="scientific">Mucilaginibacter hurinus</name>
    <dbReference type="NCBI Taxonomy" id="2201324"/>
    <lineage>
        <taxon>Bacteria</taxon>
        <taxon>Pseudomonadati</taxon>
        <taxon>Bacteroidota</taxon>
        <taxon>Sphingobacteriia</taxon>
        <taxon>Sphingobacteriales</taxon>
        <taxon>Sphingobacteriaceae</taxon>
        <taxon>Mucilaginibacter</taxon>
    </lineage>
</organism>
<keyword evidence="2 5" id="KW-0812">Transmembrane</keyword>
<dbReference type="Proteomes" id="UP000253209">
    <property type="component" value="Unassembled WGS sequence"/>
</dbReference>
<dbReference type="EMBL" id="QGDC01000004">
    <property type="protein sequence ID" value="RCH55219.1"/>
    <property type="molecule type" value="Genomic_DNA"/>
</dbReference>
<comment type="subcellular location">
    <subcellularLocation>
        <location evidence="1">Membrane</location>
        <topology evidence="1">Multi-pass membrane protein</topology>
    </subcellularLocation>
</comment>
<dbReference type="RefSeq" id="WP_114004841.1">
    <property type="nucleotide sequence ID" value="NZ_QGDC01000004.1"/>
</dbReference>
<keyword evidence="3 5" id="KW-1133">Transmembrane helix</keyword>
<protein>
    <submittedName>
        <fullName evidence="7">GtrA family protein</fullName>
    </submittedName>
</protein>
<keyword evidence="8" id="KW-1185">Reference proteome</keyword>
<feature type="transmembrane region" description="Helical" evidence="5">
    <location>
        <begin position="89"/>
        <end position="111"/>
    </location>
</feature>
<evidence type="ECO:0000256" key="1">
    <source>
        <dbReference type="ARBA" id="ARBA00004141"/>
    </source>
</evidence>
<accession>A0A367GP37</accession>
<evidence type="ECO:0000313" key="8">
    <source>
        <dbReference type="Proteomes" id="UP000253209"/>
    </source>
</evidence>
<dbReference type="InterPro" id="IPR007267">
    <property type="entry name" value="GtrA_DPMS_TM"/>
</dbReference>